<dbReference type="InterPro" id="IPR000477">
    <property type="entry name" value="RT_dom"/>
</dbReference>
<protein>
    <submittedName>
        <fullName evidence="13">Uncharacterized protein LOC126910990</fullName>
    </submittedName>
</protein>
<feature type="region of interest" description="Disordered" evidence="9">
    <location>
        <begin position="225"/>
        <end position="254"/>
    </location>
</feature>
<dbReference type="PROSITE" id="PS50878">
    <property type="entry name" value="RT_POL"/>
    <property type="match status" value="1"/>
</dbReference>
<dbReference type="InterPro" id="IPR043128">
    <property type="entry name" value="Rev_trsase/Diguanyl_cyclase"/>
</dbReference>
<keyword evidence="8" id="KW-0863">Zinc-finger</keyword>
<keyword evidence="4" id="KW-0540">Nuclease</keyword>
<evidence type="ECO:0000256" key="1">
    <source>
        <dbReference type="ARBA" id="ARBA00022670"/>
    </source>
</evidence>
<dbReference type="OrthoDB" id="420169at2759"/>
<dbReference type="GO" id="GO:0003676">
    <property type="term" value="F:nucleic acid binding"/>
    <property type="evidence" value="ECO:0007669"/>
    <property type="project" value="InterPro"/>
</dbReference>
<dbReference type="GO" id="GO:0006508">
    <property type="term" value="P:proteolysis"/>
    <property type="evidence" value="ECO:0007669"/>
    <property type="project" value="UniProtKB-KW"/>
</dbReference>
<dbReference type="SUPFAM" id="SSF57756">
    <property type="entry name" value="Retrovirus zinc finger-like domains"/>
    <property type="match status" value="1"/>
</dbReference>
<keyword evidence="5" id="KW-0255">Endonuclease</keyword>
<evidence type="ECO:0000259" key="11">
    <source>
        <dbReference type="PROSITE" id="PS50878"/>
    </source>
</evidence>
<sequence length="726" mass="82526">MPRDRKRRSRRTTSTSSSSCTSSSSSSSSASDQRRKKRRRRKDSQTVSQSAVLSSVIPEFDPLVDSVDMWINVVEANSRAFGWSDNMIKYQALQKLRNTAKTWLDALQKNETRWTTWKWKQWRNTLSDTFQVRSDMFRSLKELIDTKPSANQSLYDFYFKQKSKIDRLQLGFRERDVISIIVGSIGDKNISIAAEAGNFRYCDDLASFLHGKIYLPSNEVPSKNALPPKHLSRSLQPGQQNASNKSDVKVEPSVNNNSAPNHTCYRCGEVGHRRNNCTVKDDVRCTFCKKLGHLEAACHAKSKTKVEKNVEVKMISDPKMKQKFYKTVLINNEECTAFFDMGSDCSLITSALANQFKLQPFPLNNSITLVGFTNDFSATVTNAVSANLKVDSVELIITLYIIDVLSGCDILIGRNFTEDKNIMYVRIGETLTFQSVQSLSVCNIEFANNVPREYQSTLNNILSKYPQSFSQDLSSLGKTSCVELDIQLTSNKPIYQRPYRMSESERAITRELIDDLMKNGIIQNSNSAYASPALLVYKASGAKRLCIDYRQLNKITVKEKYPMPMIEDLIDRLQGCKFYTSLDLKSGYHQISIKSEDVHKTAFITSDGHFEFLRMPFGLCNGPAVFQRLMNTVLGNLRFGRVICYMDDILIATKTIEENIICLENVLDLPHWTKTLFEDERVSRIAGCCRTYFDASGYDALKKKRHQMLGGERHGGHFDTPLRTFT</sequence>
<evidence type="ECO:0000256" key="5">
    <source>
        <dbReference type="ARBA" id="ARBA00022759"/>
    </source>
</evidence>
<dbReference type="PROSITE" id="PS50158">
    <property type="entry name" value="ZF_CCHC"/>
    <property type="match status" value="1"/>
</dbReference>
<dbReference type="GO" id="GO:0008270">
    <property type="term" value="F:zinc ion binding"/>
    <property type="evidence" value="ECO:0007669"/>
    <property type="project" value="UniProtKB-KW"/>
</dbReference>
<dbReference type="CDD" id="cd00303">
    <property type="entry name" value="retropepsin_like"/>
    <property type="match status" value="1"/>
</dbReference>
<accession>A0A9R0DRK8</accession>
<keyword evidence="6" id="KW-0378">Hydrolase</keyword>
<dbReference type="CDD" id="cd01647">
    <property type="entry name" value="RT_LTR"/>
    <property type="match status" value="1"/>
</dbReference>
<evidence type="ECO:0000256" key="2">
    <source>
        <dbReference type="ARBA" id="ARBA00022679"/>
    </source>
</evidence>
<dbReference type="Gene3D" id="2.40.70.10">
    <property type="entry name" value="Acid Proteases"/>
    <property type="match status" value="1"/>
</dbReference>
<keyword evidence="7" id="KW-0695">RNA-directed DNA polymerase</keyword>
<evidence type="ECO:0000256" key="7">
    <source>
        <dbReference type="ARBA" id="ARBA00022918"/>
    </source>
</evidence>
<dbReference type="Gene3D" id="4.10.60.10">
    <property type="entry name" value="Zinc finger, CCHC-type"/>
    <property type="match status" value="1"/>
</dbReference>
<dbReference type="Pfam" id="PF12384">
    <property type="entry name" value="Peptidase_A2B"/>
    <property type="match status" value="1"/>
</dbReference>
<feature type="domain" description="CCHC-type" evidence="10">
    <location>
        <begin position="264"/>
        <end position="277"/>
    </location>
</feature>
<feature type="region of interest" description="Disordered" evidence="9">
    <location>
        <begin position="1"/>
        <end position="48"/>
    </location>
</feature>
<keyword evidence="8" id="KW-0862">Zinc</keyword>
<evidence type="ECO:0000259" key="10">
    <source>
        <dbReference type="PROSITE" id="PS50158"/>
    </source>
</evidence>
<dbReference type="SUPFAM" id="SSF56672">
    <property type="entry name" value="DNA/RNA polymerases"/>
    <property type="match status" value="1"/>
</dbReference>
<organism evidence="12 13">
    <name type="scientific">Spodoptera frugiperda</name>
    <name type="common">Fall armyworm</name>
    <dbReference type="NCBI Taxonomy" id="7108"/>
    <lineage>
        <taxon>Eukaryota</taxon>
        <taxon>Metazoa</taxon>
        <taxon>Ecdysozoa</taxon>
        <taxon>Arthropoda</taxon>
        <taxon>Hexapoda</taxon>
        <taxon>Insecta</taxon>
        <taxon>Pterygota</taxon>
        <taxon>Neoptera</taxon>
        <taxon>Endopterygota</taxon>
        <taxon>Lepidoptera</taxon>
        <taxon>Glossata</taxon>
        <taxon>Ditrysia</taxon>
        <taxon>Noctuoidea</taxon>
        <taxon>Noctuidae</taxon>
        <taxon>Amphipyrinae</taxon>
        <taxon>Spodoptera</taxon>
    </lineage>
</organism>
<dbReference type="PANTHER" id="PTHR24559">
    <property type="entry name" value="TRANSPOSON TY3-I GAG-POL POLYPROTEIN"/>
    <property type="match status" value="1"/>
</dbReference>
<dbReference type="SUPFAM" id="SSF50630">
    <property type="entry name" value="Acid proteases"/>
    <property type="match status" value="1"/>
</dbReference>
<dbReference type="RefSeq" id="XP_050551646.1">
    <property type="nucleotide sequence ID" value="XM_050695689.1"/>
</dbReference>
<gene>
    <name evidence="13" type="primary">LOC126910990</name>
</gene>
<name>A0A9R0DRK8_SPOFR</name>
<feature type="compositionally biased region" description="Low complexity" evidence="9">
    <location>
        <begin position="12"/>
        <end position="31"/>
    </location>
</feature>
<keyword evidence="8" id="KW-0479">Metal-binding</keyword>
<dbReference type="InterPro" id="IPR036875">
    <property type="entry name" value="Znf_CCHC_sf"/>
</dbReference>
<evidence type="ECO:0000256" key="3">
    <source>
        <dbReference type="ARBA" id="ARBA00022695"/>
    </source>
</evidence>
<feature type="compositionally biased region" description="Basic residues" evidence="9">
    <location>
        <begin position="1"/>
        <end position="11"/>
    </location>
</feature>
<dbReference type="Proteomes" id="UP000829999">
    <property type="component" value="Chromosome 9"/>
</dbReference>
<evidence type="ECO:0000256" key="6">
    <source>
        <dbReference type="ARBA" id="ARBA00022801"/>
    </source>
</evidence>
<dbReference type="PANTHER" id="PTHR24559:SF444">
    <property type="entry name" value="REVERSE TRANSCRIPTASE DOMAIN-CONTAINING PROTEIN"/>
    <property type="match status" value="1"/>
</dbReference>
<dbReference type="GO" id="GO:0003964">
    <property type="term" value="F:RNA-directed DNA polymerase activity"/>
    <property type="evidence" value="ECO:0007669"/>
    <property type="project" value="UniProtKB-KW"/>
</dbReference>
<dbReference type="InterPro" id="IPR001878">
    <property type="entry name" value="Znf_CCHC"/>
</dbReference>
<dbReference type="GO" id="GO:0004519">
    <property type="term" value="F:endonuclease activity"/>
    <property type="evidence" value="ECO:0007669"/>
    <property type="project" value="UniProtKB-KW"/>
</dbReference>
<dbReference type="Gene3D" id="3.30.70.270">
    <property type="match status" value="1"/>
</dbReference>
<dbReference type="InterPro" id="IPR021109">
    <property type="entry name" value="Peptidase_aspartic_dom_sf"/>
</dbReference>
<dbReference type="Pfam" id="PF00098">
    <property type="entry name" value="zf-CCHC"/>
    <property type="match status" value="1"/>
</dbReference>
<dbReference type="SMART" id="SM00343">
    <property type="entry name" value="ZnF_C2HC"/>
    <property type="match status" value="2"/>
</dbReference>
<dbReference type="InterPro" id="IPR043502">
    <property type="entry name" value="DNA/RNA_pol_sf"/>
</dbReference>
<proteinExistence type="predicted"/>
<evidence type="ECO:0000313" key="12">
    <source>
        <dbReference type="Proteomes" id="UP000829999"/>
    </source>
</evidence>
<evidence type="ECO:0000256" key="4">
    <source>
        <dbReference type="ARBA" id="ARBA00022722"/>
    </source>
</evidence>
<reference evidence="13" key="1">
    <citation type="submission" date="2025-08" db="UniProtKB">
        <authorList>
            <consortium name="RefSeq"/>
        </authorList>
    </citation>
    <scope>IDENTIFICATION</scope>
    <source>
        <tissue evidence="13">Whole larval tissue</tissue>
    </source>
</reference>
<feature type="compositionally biased region" description="Polar residues" evidence="9">
    <location>
        <begin position="233"/>
        <end position="245"/>
    </location>
</feature>
<evidence type="ECO:0000256" key="9">
    <source>
        <dbReference type="SAM" id="MobiDB-lite"/>
    </source>
</evidence>
<dbReference type="GO" id="GO:0008233">
    <property type="term" value="F:peptidase activity"/>
    <property type="evidence" value="ECO:0007669"/>
    <property type="project" value="UniProtKB-KW"/>
</dbReference>
<dbReference type="FunFam" id="3.10.10.10:FF:000007">
    <property type="entry name" value="Retrovirus-related Pol polyprotein from transposon 17.6-like Protein"/>
    <property type="match status" value="1"/>
</dbReference>
<dbReference type="GeneID" id="126910990"/>
<evidence type="ECO:0000313" key="13">
    <source>
        <dbReference type="RefSeq" id="XP_050551646.1"/>
    </source>
</evidence>
<keyword evidence="1" id="KW-0645">Protease</keyword>
<dbReference type="Pfam" id="PF00078">
    <property type="entry name" value="RVT_1"/>
    <property type="match status" value="1"/>
</dbReference>
<dbReference type="InterPro" id="IPR053134">
    <property type="entry name" value="RNA-dir_DNA_polymerase"/>
</dbReference>
<keyword evidence="2" id="KW-0808">Transferase</keyword>
<keyword evidence="3" id="KW-0548">Nucleotidyltransferase</keyword>
<feature type="domain" description="Reverse transcriptase" evidence="11">
    <location>
        <begin position="517"/>
        <end position="700"/>
    </location>
</feature>
<evidence type="ECO:0000256" key="8">
    <source>
        <dbReference type="PROSITE-ProRule" id="PRU00047"/>
    </source>
</evidence>
<keyword evidence="12" id="KW-1185">Reference proteome</keyword>
<dbReference type="Gene3D" id="3.10.10.10">
    <property type="entry name" value="HIV Type 1 Reverse Transcriptase, subunit A, domain 1"/>
    <property type="match status" value="1"/>
</dbReference>
<dbReference type="AlphaFoldDB" id="A0A9R0DRK8"/>
<dbReference type="InterPro" id="IPR024650">
    <property type="entry name" value="Peptidase_A2B"/>
</dbReference>